<sequence length="203" mass="22588">MSGVFVAQTREQVRLLLDSNYAGLLSCLLTRESSASEIAGHTGQNLQQTHHKLTRLLQAGLIVQSGVQPRKGRPIKFYRAIADEYRIPFELTDAATLGELIQMEHSPLLRSHYAALSRAGGQDLRLFRCEDGMALKVDDEVKQARGISHSVFLNYRLSDEKARELEKRLQELAGWLSKASVGPAEEGKDYLLGLLLSEGRLNS</sequence>
<reference evidence="1" key="4">
    <citation type="submission" date="2023-08" db="EMBL/GenBank/DDBJ databases">
        <authorList>
            <person name="Sun Q."/>
            <person name="Zhou Y."/>
        </authorList>
    </citation>
    <scope>NUCLEOTIDE SEQUENCE</scope>
    <source>
        <strain evidence="2">CGMCC 1.8884</strain>
        <strain evidence="1">CGMCC 1.8885</strain>
    </source>
</reference>
<evidence type="ECO:0008006" key="5">
    <source>
        <dbReference type="Google" id="ProtNLM"/>
    </source>
</evidence>
<dbReference type="Gene3D" id="1.10.10.10">
    <property type="entry name" value="Winged helix-like DNA-binding domain superfamily/Winged helix DNA-binding domain"/>
    <property type="match status" value="1"/>
</dbReference>
<reference evidence="3" key="3">
    <citation type="journal article" date="2019" name="Int. J. Syst. Evol. Microbiol.">
        <title>The Global Catalogue of Microorganisms (GCM) 10K type strain sequencing project: providing services to taxonomists for standard genome sequencing and annotation.</title>
        <authorList>
            <consortium name="The Broad Institute Genomics Platform"/>
            <consortium name="The Broad Institute Genome Sequencing Center for Infectious Disease"/>
            <person name="Wu L."/>
            <person name="Ma J."/>
        </authorList>
    </citation>
    <scope>NUCLEOTIDE SEQUENCE [LARGE SCALE GENOMIC DNA]</scope>
    <source>
        <strain evidence="3">CGMCC 1.8884</strain>
    </source>
</reference>
<keyword evidence="3" id="KW-1185">Reference proteome</keyword>
<accession>A0AAV4K711</accession>
<dbReference type="Proteomes" id="UP000652720">
    <property type="component" value="Unassembled WGS sequence"/>
</dbReference>
<dbReference type="SUPFAM" id="SSF46785">
    <property type="entry name" value="Winged helix' DNA-binding domain"/>
    <property type="match status" value="1"/>
</dbReference>
<reference evidence="1" key="2">
    <citation type="journal article" date="2014" name="Int. J. Syst. Evol. Microbiol.">
        <title>Complete genome sequence of Corynebacterium casei LMG S-19264T (=DSM 44701T), isolated from a smear-ripened cheese.</title>
        <authorList>
            <consortium name="US DOE Joint Genome Institute (JGI-PGF)"/>
            <person name="Walter F."/>
            <person name="Albersmeier A."/>
            <person name="Kalinowski J."/>
            <person name="Ruckert C."/>
        </authorList>
    </citation>
    <scope>NUCLEOTIDE SEQUENCE</scope>
    <source>
        <strain evidence="1">CGMCC 1.8885</strain>
    </source>
</reference>
<organism evidence="1 4">
    <name type="scientific">Deinococcus wulumuqiensis</name>
    <dbReference type="NCBI Taxonomy" id="980427"/>
    <lineage>
        <taxon>Bacteria</taxon>
        <taxon>Thermotogati</taxon>
        <taxon>Deinococcota</taxon>
        <taxon>Deinococci</taxon>
        <taxon>Deinococcales</taxon>
        <taxon>Deinococcaceae</taxon>
        <taxon>Deinococcus</taxon>
    </lineage>
</organism>
<reference evidence="2" key="1">
    <citation type="journal article" date="2014" name="Int. J. Syst. Evol. Microbiol.">
        <title>Complete genome of a new Firmicutes species belonging to the dominant human colonic microbiota ('Ruminococcus bicirculans') reveals two chromosomes and a selective capacity to utilize plant glucans.</title>
        <authorList>
            <consortium name="NISC Comparative Sequencing Program"/>
            <person name="Wegmann U."/>
            <person name="Louis P."/>
            <person name="Goesmann A."/>
            <person name="Henrissat B."/>
            <person name="Duncan S.H."/>
            <person name="Flint H.J."/>
        </authorList>
    </citation>
    <scope>NUCLEOTIDE SEQUENCE</scope>
    <source>
        <strain evidence="2">CGMCC 1.8884</strain>
    </source>
</reference>
<comment type="caution">
    <text evidence="1">The sequence shown here is derived from an EMBL/GenBank/DDBJ whole genome shotgun (WGS) entry which is preliminary data.</text>
</comment>
<protein>
    <recommendedName>
        <fullName evidence="5">ArsR family transcriptional regulator</fullName>
    </recommendedName>
</protein>
<name>A0AAV4K711_9DEIO</name>
<dbReference type="InterPro" id="IPR036390">
    <property type="entry name" value="WH_DNA-bd_sf"/>
</dbReference>
<proteinExistence type="predicted"/>
<evidence type="ECO:0000313" key="4">
    <source>
        <dbReference type="Proteomes" id="UP000652720"/>
    </source>
</evidence>
<dbReference type="AlphaFoldDB" id="A0AAV4K711"/>
<evidence type="ECO:0000313" key="2">
    <source>
        <dbReference type="EMBL" id="GGP30204.1"/>
    </source>
</evidence>
<dbReference type="Proteomes" id="UP000630135">
    <property type="component" value="Unassembled WGS sequence"/>
</dbReference>
<gene>
    <name evidence="2" type="ORF">GCM10008021_18550</name>
    <name evidence="1" type="ORF">GCM10010914_27320</name>
</gene>
<dbReference type="EMBL" id="BMMA01000037">
    <property type="protein sequence ID" value="GGI91442.1"/>
    <property type="molecule type" value="Genomic_DNA"/>
</dbReference>
<evidence type="ECO:0000313" key="1">
    <source>
        <dbReference type="EMBL" id="GGI91442.1"/>
    </source>
</evidence>
<evidence type="ECO:0000313" key="3">
    <source>
        <dbReference type="Proteomes" id="UP000630135"/>
    </source>
</evidence>
<dbReference type="InterPro" id="IPR036388">
    <property type="entry name" value="WH-like_DNA-bd_sf"/>
</dbReference>
<dbReference type="EMBL" id="BMLZ01000022">
    <property type="protein sequence ID" value="GGP30204.1"/>
    <property type="molecule type" value="Genomic_DNA"/>
</dbReference>